<comment type="caution">
    <text evidence="12">The sequence shown here is derived from an EMBL/GenBank/DDBJ whole genome shotgun (WGS) entry which is preliminary data.</text>
</comment>
<dbReference type="SMART" id="SM00388">
    <property type="entry name" value="HisKA"/>
    <property type="match status" value="1"/>
</dbReference>
<dbReference type="InterPro" id="IPR003594">
    <property type="entry name" value="HATPase_dom"/>
</dbReference>
<sequence>MSPIGNRAPDPLPPVPSASAMLDNVPLPILLVGADGFIRYANAAAEPFFGQSKGQLLHLDLRELVPADHPLFQLIAQVRASAMVVVEHELSIDTPRLNKQGITVQGTLVNDDSDAIMLTFHDSSAARALDRQLTFKSAARSVSGMAAILAHEVKNPLSGIRGAAQLLEGTVAADDRELAVLIRDEVDRIRKLVERVEVFNEEPVERRGENIHRILEHVRILAQNGFAQGIRFVELYDPSLPPVFGNRDQLIQVLINLVKNAAEAIHQAAHQGSDPGRPGEIVLSTSYQHGFRVALPGSQRRMHLPLQVVVRDNGPGIPEAIRPHLFEPFLTTKASGTGLGLALVAKIVADHGGLIEVDSREGRTEVRLHLPIHLEEQVPVGTAGRPGTKTAGIRPAARMRGNRS</sequence>
<keyword evidence="5" id="KW-0547">Nucleotide-binding</keyword>
<name>A0A839V732_9PROT</name>
<dbReference type="PANTHER" id="PTHR43065">
    <property type="entry name" value="SENSOR HISTIDINE KINASE"/>
    <property type="match status" value="1"/>
</dbReference>
<dbReference type="GO" id="GO:0005524">
    <property type="term" value="F:ATP binding"/>
    <property type="evidence" value="ECO:0007669"/>
    <property type="project" value="UniProtKB-KW"/>
</dbReference>
<keyword evidence="6 12" id="KW-0418">Kinase</keyword>
<reference evidence="12 13" key="1">
    <citation type="submission" date="2020-08" db="EMBL/GenBank/DDBJ databases">
        <title>Genomic Encyclopedia of Type Strains, Phase III (KMG-III): the genomes of soil and plant-associated and newly described type strains.</title>
        <authorList>
            <person name="Whitman W."/>
        </authorList>
    </citation>
    <scope>NUCLEOTIDE SEQUENCE [LARGE SCALE GENOMIC DNA]</scope>
    <source>
        <strain evidence="12 13">CECT 8088</strain>
    </source>
</reference>
<evidence type="ECO:0000256" key="7">
    <source>
        <dbReference type="ARBA" id="ARBA00022840"/>
    </source>
</evidence>
<dbReference type="SMART" id="SM00091">
    <property type="entry name" value="PAS"/>
    <property type="match status" value="1"/>
</dbReference>
<dbReference type="Gene3D" id="3.30.565.10">
    <property type="entry name" value="Histidine kinase-like ATPase, C-terminal domain"/>
    <property type="match status" value="1"/>
</dbReference>
<dbReference type="Pfam" id="PF00512">
    <property type="entry name" value="HisKA"/>
    <property type="match status" value="1"/>
</dbReference>
<dbReference type="InterPro" id="IPR035965">
    <property type="entry name" value="PAS-like_dom_sf"/>
</dbReference>
<dbReference type="AlphaFoldDB" id="A0A839V732"/>
<dbReference type="InterPro" id="IPR013767">
    <property type="entry name" value="PAS_fold"/>
</dbReference>
<keyword evidence="4 12" id="KW-0808">Transferase</keyword>
<evidence type="ECO:0000256" key="3">
    <source>
        <dbReference type="ARBA" id="ARBA00022553"/>
    </source>
</evidence>
<dbReference type="PRINTS" id="PR00344">
    <property type="entry name" value="BCTRLSENSOR"/>
</dbReference>
<keyword evidence="13" id="KW-1185">Reference proteome</keyword>
<dbReference type="InterPro" id="IPR000014">
    <property type="entry name" value="PAS"/>
</dbReference>
<evidence type="ECO:0000256" key="6">
    <source>
        <dbReference type="ARBA" id="ARBA00022777"/>
    </source>
</evidence>
<evidence type="ECO:0000256" key="1">
    <source>
        <dbReference type="ARBA" id="ARBA00000085"/>
    </source>
</evidence>
<comment type="catalytic activity">
    <reaction evidence="1">
        <text>ATP + protein L-histidine = ADP + protein N-phospho-L-histidine.</text>
        <dbReference type="EC" id="2.7.13.3"/>
    </reaction>
</comment>
<dbReference type="EMBL" id="JACHXV010000026">
    <property type="protein sequence ID" value="MBB3175339.1"/>
    <property type="molecule type" value="Genomic_DNA"/>
</dbReference>
<dbReference type="InterPro" id="IPR003661">
    <property type="entry name" value="HisK_dim/P_dom"/>
</dbReference>
<dbReference type="Pfam" id="PF02518">
    <property type="entry name" value="HATPase_c"/>
    <property type="match status" value="1"/>
</dbReference>
<dbReference type="SMART" id="SM00387">
    <property type="entry name" value="HATPase_c"/>
    <property type="match status" value="1"/>
</dbReference>
<dbReference type="Gene3D" id="3.30.450.20">
    <property type="entry name" value="PAS domain"/>
    <property type="match status" value="1"/>
</dbReference>
<evidence type="ECO:0000256" key="9">
    <source>
        <dbReference type="SAM" id="MobiDB-lite"/>
    </source>
</evidence>
<dbReference type="InterPro" id="IPR005467">
    <property type="entry name" value="His_kinase_dom"/>
</dbReference>
<keyword evidence="8" id="KW-0902">Two-component regulatory system</keyword>
<protein>
    <recommendedName>
        <fullName evidence="2">histidine kinase</fullName>
        <ecNumber evidence="2">2.7.13.3</ecNumber>
    </recommendedName>
</protein>
<dbReference type="SUPFAM" id="SSF47384">
    <property type="entry name" value="Homodimeric domain of signal transducing histidine kinase"/>
    <property type="match status" value="1"/>
</dbReference>
<dbReference type="CDD" id="cd00130">
    <property type="entry name" value="PAS"/>
    <property type="match status" value="1"/>
</dbReference>
<dbReference type="Proteomes" id="UP000557688">
    <property type="component" value="Unassembled WGS sequence"/>
</dbReference>
<evidence type="ECO:0000256" key="4">
    <source>
        <dbReference type="ARBA" id="ARBA00022679"/>
    </source>
</evidence>
<evidence type="ECO:0000259" key="10">
    <source>
        <dbReference type="PROSITE" id="PS50109"/>
    </source>
</evidence>
<dbReference type="InterPro" id="IPR036890">
    <property type="entry name" value="HATPase_C_sf"/>
</dbReference>
<dbReference type="PROSITE" id="PS50112">
    <property type="entry name" value="PAS"/>
    <property type="match status" value="1"/>
</dbReference>
<dbReference type="CDD" id="cd00082">
    <property type="entry name" value="HisKA"/>
    <property type="match status" value="1"/>
</dbReference>
<dbReference type="Pfam" id="PF00989">
    <property type="entry name" value="PAS"/>
    <property type="match status" value="1"/>
</dbReference>
<dbReference type="GO" id="GO:0000155">
    <property type="term" value="F:phosphorelay sensor kinase activity"/>
    <property type="evidence" value="ECO:0007669"/>
    <property type="project" value="InterPro"/>
</dbReference>
<feature type="domain" description="Histidine kinase" evidence="10">
    <location>
        <begin position="148"/>
        <end position="374"/>
    </location>
</feature>
<dbReference type="Gene3D" id="1.10.287.130">
    <property type="match status" value="1"/>
</dbReference>
<feature type="region of interest" description="Disordered" evidence="9">
    <location>
        <begin position="380"/>
        <end position="404"/>
    </location>
</feature>
<evidence type="ECO:0000313" key="12">
    <source>
        <dbReference type="EMBL" id="MBB3175339.1"/>
    </source>
</evidence>
<evidence type="ECO:0000256" key="2">
    <source>
        <dbReference type="ARBA" id="ARBA00012438"/>
    </source>
</evidence>
<gene>
    <name evidence="12" type="ORF">FHR90_003193</name>
</gene>
<dbReference type="SUPFAM" id="SSF55785">
    <property type="entry name" value="PYP-like sensor domain (PAS domain)"/>
    <property type="match status" value="1"/>
</dbReference>
<evidence type="ECO:0000259" key="11">
    <source>
        <dbReference type="PROSITE" id="PS50112"/>
    </source>
</evidence>
<keyword evidence="3" id="KW-0597">Phosphoprotein</keyword>
<dbReference type="EC" id="2.7.13.3" evidence="2"/>
<keyword evidence="7" id="KW-0067">ATP-binding</keyword>
<dbReference type="InterPro" id="IPR036097">
    <property type="entry name" value="HisK_dim/P_sf"/>
</dbReference>
<evidence type="ECO:0000256" key="5">
    <source>
        <dbReference type="ARBA" id="ARBA00022741"/>
    </source>
</evidence>
<evidence type="ECO:0000313" key="13">
    <source>
        <dbReference type="Proteomes" id="UP000557688"/>
    </source>
</evidence>
<dbReference type="GO" id="GO:0006355">
    <property type="term" value="P:regulation of DNA-templated transcription"/>
    <property type="evidence" value="ECO:0007669"/>
    <property type="project" value="InterPro"/>
</dbReference>
<organism evidence="12 13">
    <name type="scientific">Endobacter medicaginis</name>
    <dbReference type="NCBI Taxonomy" id="1181271"/>
    <lineage>
        <taxon>Bacteria</taxon>
        <taxon>Pseudomonadati</taxon>
        <taxon>Pseudomonadota</taxon>
        <taxon>Alphaproteobacteria</taxon>
        <taxon>Acetobacterales</taxon>
        <taxon>Acetobacteraceae</taxon>
        <taxon>Endobacter</taxon>
    </lineage>
</organism>
<dbReference type="PROSITE" id="PS50109">
    <property type="entry name" value="HIS_KIN"/>
    <property type="match status" value="1"/>
</dbReference>
<dbReference type="PANTHER" id="PTHR43065:SF10">
    <property type="entry name" value="PEROXIDE STRESS-ACTIVATED HISTIDINE KINASE MAK3"/>
    <property type="match status" value="1"/>
</dbReference>
<feature type="domain" description="PAS" evidence="11">
    <location>
        <begin position="21"/>
        <end position="57"/>
    </location>
</feature>
<evidence type="ECO:0000256" key="8">
    <source>
        <dbReference type="ARBA" id="ARBA00023012"/>
    </source>
</evidence>
<dbReference type="SUPFAM" id="SSF55874">
    <property type="entry name" value="ATPase domain of HSP90 chaperone/DNA topoisomerase II/histidine kinase"/>
    <property type="match status" value="1"/>
</dbReference>
<accession>A0A839V732</accession>
<proteinExistence type="predicted"/>
<dbReference type="InterPro" id="IPR004358">
    <property type="entry name" value="Sig_transdc_His_kin-like_C"/>
</dbReference>